<reference evidence="2" key="1">
    <citation type="journal article" date="2020" name="mSystems">
        <title>Genome- and Community-Level Interaction Insights into Carbon Utilization and Element Cycling Functions of Hydrothermarchaeota in Hydrothermal Sediment.</title>
        <authorList>
            <person name="Zhou Z."/>
            <person name="Liu Y."/>
            <person name="Xu W."/>
            <person name="Pan J."/>
            <person name="Luo Z.H."/>
            <person name="Li M."/>
        </authorList>
    </citation>
    <scope>NUCLEOTIDE SEQUENCE [LARGE SCALE GENOMIC DNA]</scope>
    <source>
        <strain evidence="2">SpSt-1181</strain>
    </source>
</reference>
<dbReference type="InterPro" id="IPR012337">
    <property type="entry name" value="RNaseH-like_sf"/>
</dbReference>
<organism evidence="2">
    <name type="scientific">Prosthecochloris aestuarii</name>
    <dbReference type="NCBI Taxonomy" id="1102"/>
    <lineage>
        <taxon>Bacteria</taxon>
        <taxon>Pseudomonadati</taxon>
        <taxon>Chlorobiota</taxon>
        <taxon>Chlorobiia</taxon>
        <taxon>Chlorobiales</taxon>
        <taxon>Chlorobiaceae</taxon>
        <taxon>Prosthecochloris</taxon>
    </lineage>
</organism>
<dbReference type="SMART" id="SM00479">
    <property type="entry name" value="EXOIII"/>
    <property type="match status" value="1"/>
</dbReference>
<dbReference type="AlphaFoldDB" id="A0A831SR37"/>
<dbReference type="NCBIfam" id="TIGR00573">
    <property type="entry name" value="dnaq"/>
    <property type="match status" value="1"/>
</dbReference>
<dbReference type="PANTHER" id="PTHR30231">
    <property type="entry name" value="DNA POLYMERASE III SUBUNIT EPSILON"/>
    <property type="match status" value="1"/>
</dbReference>
<dbReference type="Proteomes" id="UP000886335">
    <property type="component" value="Unassembled WGS sequence"/>
</dbReference>
<proteinExistence type="predicted"/>
<dbReference type="SUPFAM" id="SSF53098">
    <property type="entry name" value="Ribonuclease H-like"/>
    <property type="match status" value="1"/>
</dbReference>
<accession>A0A831SR37</accession>
<keyword evidence="2" id="KW-0540">Nuclease</keyword>
<comment type="caution">
    <text evidence="2">The sequence shown here is derived from an EMBL/GenBank/DDBJ whole genome shotgun (WGS) entry which is preliminary data.</text>
</comment>
<dbReference type="GO" id="GO:0005829">
    <property type="term" value="C:cytosol"/>
    <property type="evidence" value="ECO:0007669"/>
    <property type="project" value="TreeGrafter"/>
</dbReference>
<name>A0A831SR37_PROAE</name>
<dbReference type="Pfam" id="PF00929">
    <property type="entry name" value="RNase_T"/>
    <property type="match status" value="1"/>
</dbReference>
<dbReference type="InterPro" id="IPR006054">
    <property type="entry name" value="DnaQ"/>
</dbReference>
<keyword evidence="2" id="KW-0269">Exonuclease</keyword>
<dbReference type="PANTHER" id="PTHR30231:SF41">
    <property type="entry name" value="DNA POLYMERASE III SUBUNIT EPSILON"/>
    <property type="match status" value="1"/>
</dbReference>
<dbReference type="InterPro" id="IPR013520">
    <property type="entry name" value="Ribonucl_H"/>
</dbReference>
<feature type="domain" description="Exonuclease" evidence="1">
    <location>
        <begin position="47"/>
        <end position="223"/>
    </location>
</feature>
<keyword evidence="2" id="KW-0378">Hydrolase</keyword>
<dbReference type="CDD" id="cd06127">
    <property type="entry name" value="DEDDh"/>
    <property type="match status" value="1"/>
</dbReference>
<gene>
    <name evidence="2" type="ORF">ENN50_01230</name>
</gene>
<dbReference type="GO" id="GO:0003677">
    <property type="term" value="F:DNA binding"/>
    <property type="evidence" value="ECO:0007669"/>
    <property type="project" value="InterPro"/>
</dbReference>
<dbReference type="Gene3D" id="3.30.420.10">
    <property type="entry name" value="Ribonuclease H-like superfamily/Ribonuclease H"/>
    <property type="match status" value="1"/>
</dbReference>
<dbReference type="EMBL" id="DSBW01000027">
    <property type="protein sequence ID" value="HED30318.1"/>
    <property type="molecule type" value="Genomic_DNA"/>
</dbReference>
<sequence>MTSVHNYIRLRLALNRCRKGSLPSYLCRYVEACAGQERLRQRIDKARFVVFDTETTGFDPSRDSVISIGAVAINAERIDISDSFEVLIRRETAGDSHAVTVHGLLRRDLVSGYSEQDALERFLDYISDSVLVAQHADFDIAMTNVMMHRHYRLQLFNDVVDTASLAKRIEKGPYYNLAHKSGEYRLDTLLQRYHIRLYDRHTAAGDAFLTAQLFQRLLVRARETGITSVQDLLMK</sequence>
<dbReference type="GO" id="GO:0003887">
    <property type="term" value="F:DNA-directed DNA polymerase activity"/>
    <property type="evidence" value="ECO:0007669"/>
    <property type="project" value="InterPro"/>
</dbReference>
<dbReference type="InterPro" id="IPR036397">
    <property type="entry name" value="RNaseH_sf"/>
</dbReference>
<dbReference type="GO" id="GO:0008408">
    <property type="term" value="F:3'-5' exonuclease activity"/>
    <property type="evidence" value="ECO:0007669"/>
    <property type="project" value="TreeGrafter"/>
</dbReference>
<evidence type="ECO:0000313" key="2">
    <source>
        <dbReference type="EMBL" id="HED30318.1"/>
    </source>
</evidence>
<protein>
    <submittedName>
        <fullName evidence="2">3'-5' exonuclease</fullName>
    </submittedName>
</protein>
<evidence type="ECO:0000259" key="1">
    <source>
        <dbReference type="SMART" id="SM00479"/>
    </source>
</evidence>
<dbReference type="GO" id="GO:0045004">
    <property type="term" value="P:DNA replication proofreading"/>
    <property type="evidence" value="ECO:0007669"/>
    <property type="project" value="TreeGrafter"/>
</dbReference>